<dbReference type="SMART" id="SM00031">
    <property type="entry name" value="DED"/>
    <property type="match status" value="1"/>
</dbReference>
<keyword evidence="1" id="KW-0053">Apoptosis</keyword>
<dbReference type="GO" id="GO:0042981">
    <property type="term" value="P:regulation of apoptotic process"/>
    <property type="evidence" value="ECO:0007669"/>
    <property type="project" value="InterPro"/>
</dbReference>
<dbReference type="GO" id="GO:0007165">
    <property type="term" value="P:signal transduction"/>
    <property type="evidence" value="ECO:0007669"/>
    <property type="project" value="InterPro"/>
</dbReference>
<reference evidence="5" key="1">
    <citation type="submission" date="2025-08" db="UniProtKB">
        <authorList>
            <consortium name="RefSeq"/>
        </authorList>
    </citation>
    <scope>IDENTIFICATION</scope>
    <source>
        <tissue evidence="5">Whole sample</tissue>
    </source>
</reference>
<evidence type="ECO:0000313" key="5">
    <source>
        <dbReference type="RefSeq" id="XP_022313282.1"/>
    </source>
</evidence>
<dbReference type="GeneID" id="111118231"/>
<proteinExistence type="predicted"/>
<dbReference type="Gene3D" id="1.10.533.10">
    <property type="entry name" value="Death Domain, Fas"/>
    <property type="match status" value="2"/>
</dbReference>
<dbReference type="RefSeq" id="XP_022313282.1">
    <property type="nucleotide sequence ID" value="XM_022457574.1"/>
</dbReference>
<evidence type="ECO:0000256" key="1">
    <source>
        <dbReference type="ARBA" id="ARBA00022703"/>
    </source>
</evidence>
<feature type="domain" description="DED" evidence="3">
    <location>
        <begin position="6"/>
        <end position="86"/>
    </location>
</feature>
<dbReference type="InterPro" id="IPR011029">
    <property type="entry name" value="DEATH-like_dom_sf"/>
</dbReference>
<dbReference type="InterPro" id="IPR001875">
    <property type="entry name" value="DED_dom"/>
</dbReference>
<dbReference type="PROSITE" id="PS50017">
    <property type="entry name" value="DEATH_DOMAIN"/>
    <property type="match status" value="1"/>
</dbReference>
<dbReference type="AlphaFoldDB" id="A0A8B8CBZ2"/>
<feature type="domain" description="Death" evidence="2">
    <location>
        <begin position="151"/>
        <end position="214"/>
    </location>
</feature>
<dbReference type="OrthoDB" id="100767at2759"/>
<evidence type="ECO:0000259" key="2">
    <source>
        <dbReference type="PROSITE" id="PS50017"/>
    </source>
</evidence>
<dbReference type="SUPFAM" id="SSF47986">
    <property type="entry name" value="DEATH domain"/>
    <property type="match status" value="2"/>
</dbReference>
<evidence type="ECO:0000313" key="4">
    <source>
        <dbReference type="Proteomes" id="UP000694844"/>
    </source>
</evidence>
<dbReference type="CDD" id="cd08336">
    <property type="entry name" value="DED_FADD"/>
    <property type="match status" value="1"/>
</dbReference>
<dbReference type="PANTHER" id="PTHR48169">
    <property type="entry name" value="DED DOMAIN-CONTAINING PROTEIN"/>
    <property type="match status" value="1"/>
</dbReference>
<protein>
    <submittedName>
        <fullName evidence="5">FAS-associated death domain protein-like</fullName>
    </submittedName>
</protein>
<dbReference type="Pfam" id="PF01335">
    <property type="entry name" value="DED"/>
    <property type="match status" value="1"/>
</dbReference>
<dbReference type="Pfam" id="PF00531">
    <property type="entry name" value="Death"/>
    <property type="match status" value="1"/>
</dbReference>
<accession>A0A8B8CBZ2</accession>
<dbReference type="Proteomes" id="UP000694844">
    <property type="component" value="Chromosome 2"/>
</dbReference>
<dbReference type="InterPro" id="IPR000488">
    <property type="entry name" value="Death_dom"/>
</dbReference>
<evidence type="ECO:0000259" key="3">
    <source>
        <dbReference type="PROSITE" id="PS50168"/>
    </source>
</evidence>
<organism evidence="4 5">
    <name type="scientific">Crassostrea virginica</name>
    <name type="common">Eastern oyster</name>
    <dbReference type="NCBI Taxonomy" id="6565"/>
    <lineage>
        <taxon>Eukaryota</taxon>
        <taxon>Metazoa</taxon>
        <taxon>Spiralia</taxon>
        <taxon>Lophotrochozoa</taxon>
        <taxon>Mollusca</taxon>
        <taxon>Bivalvia</taxon>
        <taxon>Autobranchia</taxon>
        <taxon>Pteriomorphia</taxon>
        <taxon>Ostreida</taxon>
        <taxon>Ostreoidea</taxon>
        <taxon>Ostreidae</taxon>
        <taxon>Crassostrea</taxon>
    </lineage>
</organism>
<dbReference type="GO" id="GO:0006915">
    <property type="term" value="P:apoptotic process"/>
    <property type="evidence" value="ECO:0007669"/>
    <property type="project" value="UniProtKB-KW"/>
</dbReference>
<dbReference type="CDD" id="cd01670">
    <property type="entry name" value="Death"/>
    <property type="match status" value="1"/>
</dbReference>
<dbReference type="PROSITE" id="PS50168">
    <property type="entry name" value="DED"/>
    <property type="match status" value="1"/>
</dbReference>
<name>A0A8B8CBZ2_CRAVI</name>
<dbReference type="PANTHER" id="PTHR48169:SF7">
    <property type="entry name" value="CASPASE 10"/>
    <property type="match status" value="1"/>
</dbReference>
<dbReference type="KEGG" id="cvn:111118231"/>
<gene>
    <name evidence="5" type="primary">LOC111118231</name>
</gene>
<sequence>MAADFDYKQMLLELDKSLKEGEFNALMFLCKDEVKRRERENVKRPTDLWEILETREKLGPSNLQFLKQIIFSSCDGRLDVMRIIENFENGVPQCSQQAVRSVPPIYNPPVNQYVPQPGPPVVLTSVAHQLTPSNYSNTVNVDRYMKEITFLTKNLGKEWRFFMRTLGVTDGDMMSVEQDHPRSLRDQIYQCLVLWISNNRGLFDRGRVIAALRDSAVERYDLAGRIEDNDM</sequence>
<keyword evidence="4" id="KW-1185">Reference proteome</keyword>